<dbReference type="SUPFAM" id="SSF55120">
    <property type="entry name" value="Pseudouridine synthase"/>
    <property type="match status" value="1"/>
</dbReference>
<proteinExistence type="inferred from homology"/>
<evidence type="ECO:0000259" key="7">
    <source>
        <dbReference type="SMART" id="SM00363"/>
    </source>
</evidence>
<evidence type="ECO:0000256" key="4">
    <source>
        <dbReference type="PIRSR" id="PIRSR606225-1"/>
    </source>
</evidence>
<reference evidence="8 9" key="1">
    <citation type="submission" date="2018-04" db="EMBL/GenBank/DDBJ databases">
        <title>Genomic Encyclopedia of Type Strains, Phase IV (KMG-IV): sequencing the most valuable type-strain genomes for metagenomic binning, comparative biology and taxonomic classification.</title>
        <authorList>
            <person name="Goeker M."/>
        </authorList>
    </citation>
    <scope>NUCLEOTIDE SEQUENCE [LARGE SCALE GENOMIC DNA]</scope>
    <source>
        <strain evidence="8 9">DSM 20705</strain>
    </source>
</reference>
<protein>
    <recommendedName>
        <fullName evidence="6">Pseudouridine synthase</fullName>
        <ecNumber evidence="6">5.4.99.-</ecNumber>
    </recommendedName>
</protein>
<dbReference type="GO" id="GO:0120159">
    <property type="term" value="F:rRNA pseudouridine synthase activity"/>
    <property type="evidence" value="ECO:0007669"/>
    <property type="project" value="UniProtKB-ARBA"/>
</dbReference>
<comment type="similarity">
    <text evidence="2 6">Belongs to the pseudouridine synthase RluA family.</text>
</comment>
<evidence type="ECO:0000313" key="9">
    <source>
        <dbReference type="Proteomes" id="UP000245793"/>
    </source>
</evidence>
<dbReference type="EMBL" id="QEKV01000006">
    <property type="protein sequence ID" value="PVY94130.1"/>
    <property type="molecule type" value="Genomic_DNA"/>
</dbReference>
<organism evidence="8 9">
    <name type="scientific">Ezakiella coagulans</name>
    <dbReference type="NCBI Taxonomy" id="46507"/>
    <lineage>
        <taxon>Bacteria</taxon>
        <taxon>Bacillati</taxon>
        <taxon>Bacillota</taxon>
        <taxon>Tissierellia</taxon>
        <taxon>Ezakiella</taxon>
    </lineage>
</organism>
<dbReference type="PANTHER" id="PTHR21600:SF44">
    <property type="entry name" value="RIBOSOMAL LARGE SUBUNIT PSEUDOURIDINE SYNTHASE D"/>
    <property type="match status" value="1"/>
</dbReference>
<evidence type="ECO:0000256" key="2">
    <source>
        <dbReference type="ARBA" id="ARBA00010876"/>
    </source>
</evidence>
<evidence type="ECO:0000256" key="5">
    <source>
        <dbReference type="PROSITE-ProRule" id="PRU00182"/>
    </source>
</evidence>
<dbReference type="InterPro" id="IPR006145">
    <property type="entry name" value="PsdUridine_synth_RsuA/RluA"/>
</dbReference>
<comment type="function">
    <text evidence="6">Responsible for synthesis of pseudouridine from uracil.</text>
</comment>
<keyword evidence="3 6" id="KW-0413">Isomerase</keyword>
<dbReference type="CDD" id="cd02869">
    <property type="entry name" value="PseudoU_synth_RluA_like"/>
    <property type="match status" value="1"/>
</dbReference>
<dbReference type="InterPro" id="IPR036986">
    <property type="entry name" value="S4_RNA-bd_sf"/>
</dbReference>
<feature type="domain" description="RNA-binding S4" evidence="7">
    <location>
        <begin position="13"/>
        <end position="73"/>
    </location>
</feature>
<keyword evidence="5" id="KW-0694">RNA-binding</keyword>
<dbReference type="InterPro" id="IPR002942">
    <property type="entry name" value="S4_RNA-bd"/>
</dbReference>
<evidence type="ECO:0000256" key="6">
    <source>
        <dbReference type="RuleBase" id="RU362028"/>
    </source>
</evidence>
<dbReference type="InterPro" id="IPR020103">
    <property type="entry name" value="PsdUridine_synth_cat_dom_sf"/>
</dbReference>
<dbReference type="GO" id="GO:0003723">
    <property type="term" value="F:RNA binding"/>
    <property type="evidence" value="ECO:0007669"/>
    <property type="project" value="UniProtKB-KW"/>
</dbReference>
<dbReference type="Gene3D" id="3.10.290.10">
    <property type="entry name" value="RNA-binding S4 domain"/>
    <property type="match status" value="1"/>
</dbReference>
<dbReference type="EC" id="5.4.99.-" evidence="6"/>
<dbReference type="Gene3D" id="3.30.2350.10">
    <property type="entry name" value="Pseudouridine synthase"/>
    <property type="match status" value="1"/>
</dbReference>
<evidence type="ECO:0000256" key="3">
    <source>
        <dbReference type="ARBA" id="ARBA00023235"/>
    </source>
</evidence>
<dbReference type="Pfam" id="PF00849">
    <property type="entry name" value="PseudoU_synth_2"/>
    <property type="match status" value="1"/>
</dbReference>
<dbReference type="GO" id="GO:0000455">
    <property type="term" value="P:enzyme-directed rRNA pseudouridine synthesis"/>
    <property type="evidence" value="ECO:0007669"/>
    <property type="project" value="UniProtKB-ARBA"/>
</dbReference>
<comment type="catalytic activity">
    <reaction evidence="1 6">
        <text>a uridine in RNA = a pseudouridine in RNA</text>
        <dbReference type="Rhea" id="RHEA:48348"/>
        <dbReference type="Rhea" id="RHEA-COMP:12068"/>
        <dbReference type="Rhea" id="RHEA-COMP:12069"/>
        <dbReference type="ChEBI" id="CHEBI:65314"/>
        <dbReference type="ChEBI" id="CHEBI:65315"/>
    </reaction>
</comment>
<evidence type="ECO:0000313" key="8">
    <source>
        <dbReference type="EMBL" id="PVY94130.1"/>
    </source>
</evidence>
<feature type="active site" evidence="4">
    <location>
        <position position="146"/>
    </location>
</feature>
<comment type="caution">
    <text evidence="8">The sequence shown here is derived from an EMBL/GenBank/DDBJ whole genome shotgun (WGS) entry which is preliminary data.</text>
</comment>
<dbReference type="PANTHER" id="PTHR21600">
    <property type="entry name" value="MITOCHONDRIAL RNA PSEUDOURIDINE SYNTHASE"/>
    <property type="match status" value="1"/>
</dbReference>
<accession>A0A2U1E2E6</accession>
<keyword evidence="9" id="KW-1185">Reference proteome</keyword>
<dbReference type="PROSITE" id="PS50889">
    <property type="entry name" value="S4"/>
    <property type="match status" value="1"/>
</dbReference>
<dbReference type="SMART" id="SM00363">
    <property type="entry name" value="S4"/>
    <property type="match status" value="1"/>
</dbReference>
<evidence type="ECO:0000256" key="1">
    <source>
        <dbReference type="ARBA" id="ARBA00000073"/>
    </source>
</evidence>
<dbReference type="InterPro" id="IPR006225">
    <property type="entry name" value="PsdUridine_synth_RluC/D"/>
</dbReference>
<dbReference type="RefSeq" id="WP_116480211.1">
    <property type="nucleotide sequence ID" value="NZ_QEKV01000006.1"/>
</dbReference>
<dbReference type="AlphaFoldDB" id="A0A2U1E2E6"/>
<name>A0A2U1E2E6_9FIRM</name>
<dbReference type="NCBIfam" id="TIGR00005">
    <property type="entry name" value="rluA_subfam"/>
    <property type="match status" value="1"/>
</dbReference>
<sequence>MINIKIKVNDANQRVDRFLQKLMPNAGKNFLMRMLREKKIKVNKKKCEPSYLLLEGDDVTIYFSDETFEKFSKGRREVFNKTKIEIVYEDENVIIVDKPAGLLCHVSNNLKEPNVVDGVINYLREKGEYNPRDEHSFVPAISNRLDRNTAGLVIAAKNANTLRTMNELIKNREIQKLYHAIVRGKMDFNGILKNSFEKNEKKNMVKVTKDGEKSMESVITTIKSASDFSLVKIELITGRTHQIRLQLKLLKHPIIGDNKYGDIGFNNSLNIKDKNHQRLVAGELVFPKLEGDLESLSDKSFKSKYLEELIDDYRSLTDE</sequence>
<dbReference type="InterPro" id="IPR050188">
    <property type="entry name" value="RluA_PseudoU_synthase"/>
</dbReference>
<dbReference type="SUPFAM" id="SSF55174">
    <property type="entry name" value="Alpha-L RNA-binding motif"/>
    <property type="match status" value="1"/>
</dbReference>
<dbReference type="Proteomes" id="UP000245793">
    <property type="component" value="Unassembled WGS sequence"/>
</dbReference>
<gene>
    <name evidence="8" type="ORF">C7381_1062</name>
</gene>